<gene>
    <name evidence="2" type="ORF">MBEBAB_2184</name>
</gene>
<feature type="transmembrane region" description="Helical" evidence="1">
    <location>
        <begin position="81"/>
        <end position="102"/>
    </location>
</feature>
<evidence type="ECO:0000313" key="3">
    <source>
        <dbReference type="Proteomes" id="UP000016569"/>
    </source>
</evidence>
<comment type="caution">
    <text evidence="2">The sequence shown here is derived from an EMBL/GenBank/DDBJ whole genome shotgun (WGS) entry which is preliminary data.</text>
</comment>
<organism evidence="2 3">
    <name type="scientific">Brevundimonas abyssalis TAR-001</name>
    <dbReference type="NCBI Taxonomy" id="1391729"/>
    <lineage>
        <taxon>Bacteria</taxon>
        <taxon>Pseudomonadati</taxon>
        <taxon>Pseudomonadota</taxon>
        <taxon>Alphaproteobacteria</taxon>
        <taxon>Caulobacterales</taxon>
        <taxon>Caulobacteraceae</taxon>
        <taxon>Brevundimonas</taxon>
    </lineage>
</organism>
<keyword evidence="1" id="KW-0472">Membrane</keyword>
<feature type="transmembrane region" description="Helical" evidence="1">
    <location>
        <begin position="48"/>
        <end position="69"/>
    </location>
</feature>
<name>A0A8E0TS33_9CAUL</name>
<sequence length="143" mass="15228">MLIALPLLAIPVLLYTLIVIFGMDGGFTAAGADAALRDSLFTIPMTSGATWTVGPGDLLILFSLILLFFELLKSTSSQKIAIINHALSMILFVVCLIAFLLLRGFATSTFFLITVMVLLDVLAGFIVTIISARKDFDIGTAAG</sequence>
<evidence type="ECO:0000256" key="1">
    <source>
        <dbReference type="SAM" id="Phobius"/>
    </source>
</evidence>
<keyword evidence="3" id="KW-1185">Reference proteome</keyword>
<protein>
    <submittedName>
        <fullName evidence="2">Uncharacterized protein</fullName>
    </submittedName>
</protein>
<dbReference type="OrthoDB" id="9811032at2"/>
<keyword evidence="1" id="KW-1133">Transmembrane helix</keyword>
<dbReference type="Proteomes" id="UP000016569">
    <property type="component" value="Unassembled WGS sequence"/>
</dbReference>
<accession>A0A8E0TS33</accession>
<dbReference type="EMBL" id="BATC01000045">
    <property type="protein sequence ID" value="GAD59934.1"/>
    <property type="molecule type" value="Genomic_DNA"/>
</dbReference>
<proteinExistence type="predicted"/>
<evidence type="ECO:0000313" key="2">
    <source>
        <dbReference type="EMBL" id="GAD59934.1"/>
    </source>
</evidence>
<dbReference type="AlphaFoldDB" id="A0A8E0TS33"/>
<feature type="transmembrane region" description="Helical" evidence="1">
    <location>
        <begin position="108"/>
        <end position="130"/>
    </location>
</feature>
<keyword evidence="1" id="KW-0812">Transmembrane</keyword>
<dbReference type="RefSeq" id="WP_021698028.1">
    <property type="nucleotide sequence ID" value="NZ_BATC01000045.1"/>
</dbReference>
<reference evidence="3" key="1">
    <citation type="journal article" date="2013" name="Genome Announc.">
        <title>Draft Genome Sequence of the Dimorphic Prosthecate Bacterium Brevundimonas abyssalis TAR-001T.</title>
        <authorList>
            <person name="Tsubouchi T."/>
            <person name="Nishi S."/>
            <person name="Usui K."/>
            <person name="Shimane Y."/>
            <person name="Takaki Y."/>
            <person name="Maruyama T."/>
            <person name="Hatada Y."/>
        </authorList>
    </citation>
    <scope>NUCLEOTIDE SEQUENCE [LARGE SCALE GENOMIC DNA]</scope>
    <source>
        <strain evidence="3">TAR-001</strain>
    </source>
</reference>